<evidence type="ECO:0000313" key="1">
    <source>
        <dbReference type="EMBL" id="KRX92062.1"/>
    </source>
</evidence>
<protein>
    <submittedName>
        <fullName evidence="1">Uncharacterized protein</fullName>
    </submittedName>
</protein>
<keyword evidence="2" id="KW-1185">Reference proteome</keyword>
<name>A0A0V0XVJ5_9BILA</name>
<organism evidence="1 2">
    <name type="scientific">Trichinella patagoniensis</name>
    <dbReference type="NCBI Taxonomy" id="990121"/>
    <lineage>
        <taxon>Eukaryota</taxon>
        <taxon>Metazoa</taxon>
        <taxon>Ecdysozoa</taxon>
        <taxon>Nematoda</taxon>
        <taxon>Enoplea</taxon>
        <taxon>Dorylaimia</taxon>
        <taxon>Trichinellida</taxon>
        <taxon>Trichinellidae</taxon>
        <taxon>Trichinella</taxon>
    </lineage>
</organism>
<accession>A0A0V0XVJ5</accession>
<dbReference type="OrthoDB" id="10052901at2759"/>
<feature type="non-terminal residue" evidence="1">
    <location>
        <position position="63"/>
    </location>
</feature>
<dbReference type="EMBL" id="JYDQ01004593">
    <property type="protein sequence ID" value="KRX92062.1"/>
    <property type="molecule type" value="Genomic_DNA"/>
</dbReference>
<feature type="non-terminal residue" evidence="1">
    <location>
        <position position="1"/>
    </location>
</feature>
<sequence length="63" mass="7238">LGHIEEFDTSNPKEWNSYASRLMFYLEANKLVESLLSPAKPVERSFDEIISVLNDHFAPQPSE</sequence>
<evidence type="ECO:0000313" key="2">
    <source>
        <dbReference type="Proteomes" id="UP000054783"/>
    </source>
</evidence>
<reference evidence="1 2" key="1">
    <citation type="submission" date="2015-01" db="EMBL/GenBank/DDBJ databases">
        <title>Evolution of Trichinella species and genotypes.</title>
        <authorList>
            <person name="Korhonen P.K."/>
            <person name="Edoardo P."/>
            <person name="Giuseppe L.R."/>
            <person name="Gasser R.B."/>
        </authorList>
    </citation>
    <scope>NUCLEOTIDE SEQUENCE [LARGE SCALE GENOMIC DNA]</scope>
    <source>
        <strain evidence="1">ISS2496</strain>
    </source>
</reference>
<dbReference type="AlphaFoldDB" id="A0A0V0XVJ5"/>
<dbReference type="Proteomes" id="UP000054783">
    <property type="component" value="Unassembled WGS sequence"/>
</dbReference>
<comment type="caution">
    <text evidence="1">The sequence shown here is derived from an EMBL/GenBank/DDBJ whole genome shotgun (WGS) entry which is preliminary data.</text>
</comment>
<proteinExistence type="predicted"/>
<gene>
    <name evidence="1" type="ORF">T12_12622</name>
</gene>